<dbReference type="Gene3D" id="1.10.10.10">
    <property type="entry name" value="Winged helix-like DNA-binding domain superfamily/Winged helix DNA-binding domain"/>
    <property type="match status" value="1"/>
</dbReference>
<dbReference type="OrthoDB" id="9799482at2"/>
<keyword evidence="2" id="KW-0238">DNA-binding</keyword>
<dbReference type="SUPFAM" id="SSF46785">
    <property type="entry name" value="Winged helix' DNA-binding domain"/>
    <property type="match status" value="1"/>
</dbReference>
<dbReference type="RefSeq" id="WP_117299582.1">
    <property type="nucleotide sequence ID" value="NZ_QVQT02000003.1"/>
</dbReference>
<dbReference type="Gene3D" id="1.20.120.530">
    <property type="entry name" value="GntR ligand-binding domain-like"/>
    <property type="match status" value="1"/>
</dbReference>
<comment type="caution">
    <text evidence="6">The sequence shown here is derived from an EMBL/GenBank/DDBJ whole genome shotgun (WGS) entry which is preliminary data.</text>
</comment>
<dbReference type="CDD" id="cd07377">
    <property type="entry name" value="WHTH_GntR"/>
    <property type="match status" value="1"/>
</dbReference>
<dbReference type="Pfam" id="PF07729">
    <property type="entry name" value="FCD"/>
    <property type="match status" value="1"/>
</dbReference>
<keyword evidence="1" id="KW-0805">Transcription regulation</keyword>
<evidence type="ECO:0000256" key="4">
    <source>
        <dbReference type="SAM" id="MobiDB-lite"/>
    </source>
</evidence>
<dbReference type="PANTHER" id="PTHR43537:SF5">
    <property type="entry name" value="UXU OPERON TRANSCRIPTIONAL REGULATOR"/>
    <property type="match status" value="1"/>
</dbReference>
<dbReference type="InterPro" id="IPR036388">
    <property type="entry name" value="WH-like_DNA-bd_sf"/>
</dbReference>
<evidence type="ECO:0000256" key="1">
    <source>
        <dbReference type="ARBA" id="ARBA00023015"/>
    </source>
</evidence>
<proteinExistence type="predicted"/>
<protein>
    <submittedName>
        <fullName evidence="6">FadR family transcriptional regulator</fullName>
    </submittedName>
</protein>
<dbReference type="AlphaFoldDB" id="A0A372IQX3"/>
<dbReference type="PRINTS" id="PR00035">
    <property type="entry name" value="HTHGNTR"/>
</dbReference>
<gene>
    <name evidence="6" type="ORF">D0Y96_10870</name>
</gene>
<evidence type="ECO:0000313" key="6">
    <source>
        <dbReference type="EMBL" id="RFU17179.1"/>
    </source>
</evidence>
<evidence type="ECO:0000313" key="7">
    <source>
        <dbReference type="Proteomes" id="UP000264702"/>
    </source>
</evidence>
<dbReference type="InterPro" id="IPR011711">
    <property type="entry name" value="GntR_C"/>
</dbReference>
<dbReference type="InterPro" id="IPR008920">
    <property type="entry name" value="TF_FadR/GntR_C"/>
</dbReference>
<evidence type="ECO:0000256" key="2">
    <source>
        <dbReference type="ARBA" id="ARBA00023125"/>
    </source>
</evidence>
<evidence type="ECO:0000259" key="5">
    <source>
        <dbReference type="PROSITE" id="PS50949"/>
    </source>
</evidence>
<dbReference type="EMBL" id="QVQT01000003">
    <property type="protein sequence ID" value="RFU17179.1"/>
    <property type="molecule type" value="Genomic_DNA"/>
</dbReference>
<dbReference type="Proteomes" id="UP000264702">
    <property type="component" value="Unassembled WGS sequence"/>
</dbReference>
<feature type="domain" description="HTH gntR-type" evidence="5">
    <location>
        <begin position="13"/>
        <end position="81"/>
    </location>
</feature>
<dbReference type="SUPFAM" id="SSF48008">
    <property type="entry name" value="GntR ligand-binding domain-like"/>
    <property type="match status" value="1"/>
</dbReference>
<reference evidence="6 7" key="1">
    <citation type="submission" date="2018-08" db="EMBL/GenBank/DDBJ databases">
        <title>Acidipila sp. 4G-K13, an acidobacterium isolated from forest soil.</title>
        <authorList>
            <person name="Gao Z.-H."/>
            <person name="Qiu L.-H."/>
        </authorList>
    </citation>
    <scope>NUCLEOTIDE SEQUENCE [LARGE SCALE GENOMIC DNA]</scope>
    <source>
        <strain evidence="6 7">4G-K13</strain>
    </source>
</reference>
<name>A0A372IQX3_9BACT</name>
<dbReference type="SMART" id="SM00345">
    <property type="entry name" value="HTH_GNTR"/>
    <property type="match status" value="1"/>
</dbReference>
<dbReference type="GO" id="GO:0003700">
    <property type="term" value="F:DNA-binding transcription factor activity"/>
    <property type="evidence" value="ECO:0007669"/>
    <property type="project" value="InterPro"/>
</dbReference>
<evidence type="ECO:0000256" key="3">
    <source>
        <dbReference type="ARBA" id="ARBA00023163"/>
    </source>
</evidence>
<organism evidence="6 7">
    <name type="scientific">Paracidobacterium acidisoli</name>
    <dbReference type="NCBI Taxonomy" id="2303751"/>
    <lineage>
        <taxon>Bacteria</taxon>
        <taxon>Pseudomonadati</taxon>
        <taxon>Acidobacteriota</taxon>
        <taxon>Terriglobia</taxon>
        <taxon>Terriglobales</taxon>
        <taxon>Acidobacteriaceae</taxon>
        <taxon>Paracidobacterium</taxon>
    </lineage>
</organism>
<dbReference type="Pfam" id="PF00392">
    <property type="entry name" value="GntR"/>
    <property type="match status" value="1"/>
</dbReference>
<dbReference type="InterPro" id="IPR036390">
    <property type="entry name" value="WH_DNA-bd_sf"/>
</dbReference>
<feature type="region of interest" description="Disordered" evidence="4">
    <location>
        <begin position="247"/>
        <end position="271"/>
    </location>
</feature>
<dbReference type="GO" id="GO:0003677">
    <property type="term" value="F:DNA binding"/>
    <property type="evidence" value="ECO:0007669"/>
    <property type="project" value="UniProtKB-KW"/>
</dbReference>
<keyword evidence="7" id="KW-1185">Reference proteome</keyword>
<dbReference type="SMART" id="SM00895">
    <property type="entry name" value="FCD"/>
    <property type="match status" value="1"/>
</dbReference>
<keyword evidence="3" id="KW-0804">Transcription</keyword>
<sequence>MAPKAPKADADKSDLTDWLILRFKQLISEGTLTPGYKLPSERELSLHFGVSRTSLRPVMKVLSMMGVVTQRVGDGTYLSSDASSVLAEPMEFLFLLDETSSKELIEARFMVEPALAAKAAEQATPELLLIMRQTIAEIEAAGTDQFRIIEADLLFHRTIHQCAGNRLFSRLFQVIHRSMMNMMMLTSQMVDRDHTLAFHQAIYEAIARGNGAEAARHMRDHLIDARALLMQASQAHADERLRRRISSVTRTTGTKKRAATGTGRAGRTGKS</sequence>
<dbReference type="InterPro" id="IPR000524">
    <property type="entry name" value="Tscrpt_reg_HTH_GntR"/>
</dbReference>
<dbReference type="PANTHER" id="PTHR43537">
    <property type="entry name" value="TRANSCRIPTIONAL REGULATOR, GNTR FAMILY"/>
    <property type="match status" value="1"/>
</dbReference>
<dbReference type="PROSITE" id="PS50949">
    <property type="entry name" value="HTH_GNTR"/>
    <property type="match status" value="1"/>
</dbReference>
<accession>A0A372IQX3</accession>